<dbReference type="OrthoDB" id="4213157at2"/>
<gene>
    <name evidence="1" type="ORF">D0Z67_02410</name>
</gene>
<dbReference type="EMBL" id="CP032229">
    <property type="protein sequence ID" value="QBJ89273.1"/>
    <property type="molecule type" value="Genomic_DNA"/>
</dbReference>
<evidence type="ECO:0000313" key="1">
    <source>
        <dbReference type="EMBL" id="QBJ89273.1"/>
    </source>
</evidence>
<organism evidence="1 2">
    <name type="scientific">Streptomyces seoulensis</name>
    <dbReference type="NCBI Taxonomy" id="73044"/>
    <lineage>
        <taxon>Bacteria</taxon>
        <taxon>Bacillati</taxon>
        <taxon>Actinomycetota</taxon>
        <taxon>Actinomycetes</taxon>
        <taxon>Kitasatosporales</taxon>
        <taxon>Streptomycetaceae</taxon>
        <taxon>Streptomyces</taxon>
    </lineage>
</organism>
<proteinExistence type="predicted"/>
<dbReference type="AlphaFoldDB" id="A0A4P6TRQ2"/>
<evidence type="ECO:0000313" key="2">
    <source>
        <dbReference type="Proteomes" id="UP000292547"/>
    </source>
</evidence>
<dbReference type="STRING" id="73044.GCA_000725795_02015"/>
<dbReference type="PANTHER" id="PTHR42305">
    <property type="entry name" value="MEMBRANE PROTEIN RV1733C-RELATED"/>
    <property type="match status" value="1"/>
</dbReference>
<accession>A0A4P6TRQ2</accession>
<dbReference type="InterPro" id="IPR039708">
    <property type="entry name" value="MT1774/Rv1733c-like"/>
</dbReference>
<dbReference type="KEGG" id="sseo:D0Z67_02410"/>
<dbReference type="RefSeq" id="WP_031180325.1">
    <property type="nucleotide sequence ID" value="NZ_CP032229.1"/>
</dbReference>
<dbReference type="Proteomes" id="UP000292547">
    <property type="component" value="Chromosome"/>
</dbReference>
<protein>
    <recommendedName>
        <fullName evidence="3">Integral membrane protein</fullName>
    </recommendedName>
</protein>
<reference evidence="1 2" key="1">
    <citation type="submission" date="2018-08" db="EMBL/GenBank/DDBJ databases">
        <title>The complete genome sequence of Streptomyces seoulensis, a pioneer strain for nickel superoxide dismutase discovery.</title>
        <authorList>
            <person name="Shin J."/>
            <person name="Lee J.-S."/>
            <person name="Lee E.-J."/>
            <person name="Youn H.-D."/>
        </authorList>
    </citation>
    <scope>NUCLEOTIDE SEQUENCE [LARGE SCALE GENOMIC DNA]</scope>
    <source>
        <strain evidence="1 2">KCTC 9819</strain>
    </source>
</reference>
<name>A0A4P6TRQ2_STRSO</name>
<evidence type="ECO:0008006" key="3">
    <source>
        <dbReference type="Google" id="ProtNLM"/>
    </source>
</evidence>
<dbReference type="PANTHER" id="PTHR42305:SF1">
    <property type="entry name" value="MEMBRANE PROTEIN RV1733C-RELATED"/>
    <property type="match status" value="1"/>
</dbReference>
<dbReference type="GeneID" id="300097780"/>
<sequence length="197" mass="21450">MEAFRGRRQRRHRWLWRWRRNPLRRRADVVEGWVLLGAWLLTLLAGAALGLVSARTVEHGLAQERAASRPMVAYVVAHAPGRSGARSSSGERVWAEVRWTAADGSPRTGQVRVTPGAATGAPVAVWTDARGRLAGRPATPTEAAVRAAFIGTLAGAAAAAVPYAGGRLLLARLARHRLSRWDTEWSRLGPQWGRMTG</sequence>
<keyword evidence="2" id="KW-1185">Reference proteome</keyword>